<evidence type="ECO:0000256" key="1">
    <source>
        <dbReference type="SAM" id="MobiDB-lite"/>
    </source>
</evidence>
<dbReference type="InterPro" id="IPR017439">
    <property type="entry name" value="Amidohydrolase"/>
</dbReference>
<gene>
    <name evidence="3" type="ORF">CspeluHIS016_0310040</name>
</gene>
<evidence type="ECO:0000259" key="2">
    <source>
        <dbReference type="Pfam" id="PF07687"/>
    </source>
</evidence>
<dbReference type="FunFam" id="3.30.70.360:FF:000004">
    <property type="entry name" value="Peptidase M20 domain-containing protein 2"/>
    <property type="match status" value="1"/>
</dbReference>
<reference evidence="3" key="2">
    <citation type="submission" date="2023-06" db="EMBL/GenBank/DDBJ databases">
        <authorList>
            <person name="Kobayashi Y."/>
            <person name="Kayamori A."/>
            <person name="Aoki K."/>
            <person name="Shiwa Y."/>
            <person name="Fujita N."/>
            <person name="Sugita T."/>
            <person name="Iwasaki W."/>
            <person name="Tanaka N."/>
            <person name="Takashima M."/>
        </authorList>
    </citation>
    <scope>NUCLEOTIDE SEQUENCE</scope>
    <source>
        <strain evidence="3">HIS016</strain>
    </source>
</reference>
<keyword evidence="4" id="KW-1185">Reference proteome</keyword>
<dbReference type="Gene3D" id="3.40.630.10">
    <property type="entry name" value="Zn peptidases"/>
    <property type="match status" value="1"/>
</dbReference>
<reference evidence="3" key="1">
    <citation type="journal article" date="2023" name="BMC Genomics">
        <title>Chromosome-level genome assemblies of Cutaneotrichosporon spp. (Trichosporonales, Basidiomycota) reveal imbalanced evolution between nucleotide sequences and chromosome synteny.</title>
        <authorList>
            <person name="Kobayashi Y."/>
            <person name="Kayamori A."/>
            <person name="Aoki K."/>
            <person name="Shiwa Y."/>
            <person name="Matsutani M."/>
            <person name="Fujita N."/>
            <person name="Sugita T."/>
            <person name="Iwasaki W."/>
            <person name="Tanaka N."/>
            <person name="Takashima M."/>
        </authorList>
    </citation>
    <scope>NUCLEOTIDE SEQUENCE</scope>
    <source>
        <strain evidence="3">HIS016</strain>
    </source>
</reference>
<dbReference type="EMBL" id="BTCM01000003">
    <property type="protein sequence ID" value="GMK57164.1"/>
    <property type="molecule type" value="Genomic_DNA"/>
</dbReference>
<dbReference type="Gene3D" id="3.30.70.360">
    <property type="match status" value="1"/>
</dbReference>
<dbReference type="CDD" id="cd05672">
    <property type="entry name" value="M20_ACY1L2-like"/>
    <property type="match status" value="1"/>
</dbReference>
<dbReference type="InterPro" id="IPR011650">
    <property type="entry name" value="Peptidase_M20_dimer"/>
</dbReference>
<dbReference type="SUPFAM" id="SSF55031">
    <property type="entry name" value="Bacterial exopeptidase dimerisation domain"/>
    <property type="match status" value="1"/>
</dbReference>
<dbReference type="InterPro" id="IPR036264">
    <property type="entry name" value="Bact_exopeptidase_dim_dom"/>
</dbReference>
<feature type="region of interest" description="Disordered" evidence="1">
    <location>
        <begin position="17"/>
        <end position="42"/>
    </location>
</feature>
<feature type="compositionally biased region" description="Low complexity" evidence="1">
    <location>
        <begin position="17"/>
        <end position="29"/>
    </location>
</feature>
<name>A0AAD3TUM6_9TREE</name>
<dbReference type="PANTHER" id="PTHR30575:SF0">
    <property type="entry name" value="XAA-ARG DIPEPTIDASE"/>
    <property type="match status" value="1"/>
</dbReference>
<protein>
    <recommendedName>
        <fullName evidence="2">Peptidase M20 dimerisation domain-containing protein</fullName>
    </recommendedName>
</protein>
<dbReference type="GO" id="GO:0016805">
    <property type="term" value="F:dipeptidase activity"/>
    <property type="evidence" value="ECO:0007669"/>
    <property type="project" value="TreeGrafter"/>
</dbReference>
<feature type="domain" description="Peptidase M20 dimerisation" evidence="2">
    <location>
        <begin position="252"/>
        <end position="343"/>
    </location>
</feature>
<dbReference type="Pfam" id="PF07687">
    <property type="entry name" value="M20_dimer"/>
    <property type="match status" value="1"/>
</dbReference>
<dbReference type="AlphaFoldDB" id="A0AAD3TUM6"/>
<proteinExistence type="predicted"/>
<dbReference type="SUPFAM" id="SSF53187">
    <property type="entry name" value="Zn-dependent exopeptidases"/>
    <property type="match status" value="1"/>
</dbReference>
<organism evidence="3 4">
    <name type="scientific">Cutaneotrichosporon spelunceum</name>
    <dbReference type="NCBI Taxonomy" id="1672016"/>
    <lineage>
        <taxon>Eukaryota</taxon>
        <taxon>Fungi</taxon>
        <taxon>Dikarya</taxon>
        <taxon>Basidiomycota</taxon>
        <taxon>Agaricomycotina</taxon>
        <taxon>Tremellomycetes</taxon>
        <taxon>Trichosporonales</taxon>
        <taxon>Trichosporonaceae</taxon>
        <taxon>Cutaneotrichosporon</taxon>
    </lineage>
</organism>
<dbReference type="InterPro" id="IPR052030">
    <property type="entry name" value="Peptidase_M20/M20A_hydrolases"/>
</dbReference>
<accession>A0AAD3TUM6</accession>
<sequence length="478" mass="51089">MSTPCCFSFFNTAKATPATPASAPVPACTHSDKPVPAEPHLPAAHDHYNPCFQSTGASHAPMDAELPAYTAHALFSSDARDAIKAAINDAVPGLTKLSMYISDHPELGFHEVRAHEHLTDYLEEAGFEVERGYKGLSTAFRASWKRGKGRVFGFNSEYDALPTIGHGCGHNLIAVSGVAAAIGTRAGMQKAGIQGEVVLIGTPAEEGGVGKGVLLERDGYKGVEACMMIHPVAGPGVKPGMAAVTPTLAVNTVNVEFFGRAAHAGGVPWDGINALDAVNIAYSSISALRQQLHTSDRVHGIILKGGEAPNIIPDHTAMKYYVRARSAAGVEELTKRVCACFEGAAKATGCTVKHKTERMLMDLRNNLIIAEEYASAMGKEFHIPTLVAIDDWNYAGGSTDFGNVTYAMPAVHPHYAIDSPNGGNHTVAFRDACRTKEAHDYTWKFAAGMACVAARFMQDDKFAADVKDWYDDNTKVKE</sequence>
<comment type="caution">
    <text evidence="3">The sequence shown here is derived from an EMBL/GenBank/DDBJ whole genome shotgun (WGS) entry which is preliminary data.</text>
</comment>
<dbReference type="PANTHER" id="PTHR30575">
    <property type="entry name" value="PEPTIDASE M20"/>
    <property type="match status" value="1"/>
</dbReference>
<dbReference type="Proteomes" id="UP001222932">
    <property type="component" value="Unassembled WGS sequence"/>
</dbReference>
<evidence type="ECO:0000313" key="4">
    <source>
        <dbReference type="Proteomes" id="UP001222932"/>
    </source>
</evidence>
<evidence type="ECO:0000313" key="3">
    <source>
        <dbReference type="EMBL" id="GMK57164.1"/>
    </source>
</evidence>
<dbReference type="NCBIfam" id="TIGR01891">
    <property type="entry name" value="amidohydrolases"/>
    <property type="match status" value="1"/>
</dbReference>